<dbReference type="InterPro" id="IPR052178">
    <property type="entry name" value="Sec_Metab_Biosynth_SDR"/>
</dbReference>
<dbReference type="InterPro" id="IPR020904">
    <property type="entry name" value="Sc_DH/Rdtase_CS"/>
</dbReference>
<protein>
    <submittedName>
        <fullName evidence="4">Short-chain dehydrogenase/reductase SAT3</fullName>
    </submittedName>
</protein>
<comment type="caution">
    <text evidence="4">The sequence shown here is derived from an EMBL/GenBank/DDBJ whole genome shotgun (WGS) entry which is preliminary data.</text>
</comment>
<keyword evidence="3" id="KW-0560">Oxidoreductase</keyword>
<dbReference type="PANTHER" id="PTHR43618">
    <property type="entry name" value="7-ALPHA-HYDROXYSTEROID DEHYDROGENASE"/>
    <property type="match status" value="1"/>
</dbReference>
<dbReference type="Gene3D" id="3.40.50.720">
    <property type="entry name" value="NAD(P)-binding Rossmann-like Domain"/>
    <property type="match status" value="1"/>
</dbReference>
<accession>A0A9W9KHT0</accession>
<keyword evidence="2" id="KW-0521">NADP</keyword>
<evidence type="ECO:0000256" key="3">
    <source>
        <dbReference type="ARBA" id="ARBA00023002"/>
    </source>
</evidence>
<dbReference type="InterPro" id="IPR002347">
    <property type="entry name" value="SDR_fam"/>
</dbReference>
<dbReference type="PANTHER" id="PTHR43618:SF18">
    <property type="entry name" value="SHORT CHAIN DEHYDROGENASE_REDUCTASE FAMILY (AFU_ORTHOLOGUE AFUA_5G12480)"/>
    <property type="match status" value="1"/>
</dbReference>
<reference evidence="4" key="2">
    <citation type="journal article" date="2023" name="IMA Fungus">
        <title>Comparative genomic study of the Penicillium genus elucidates a diverse pangenome and 15 lateral gene transfer events.</title>
        <authorList>
            <person name="Petersen C."/>
            <person name="Sorensen T."/>
            <person name="Nielsen M.R."/>
            <person name="Sondergaard T.E."/>
            <person name="Sorensen J.L."/>
            <person name="Fitzpatrick D.A."/>
            <person name="Frisvad J.C."/>
            <person name="Nielsen K.L."/>
        </authorList>
    </citation>
    <scope>NUCLEOTIDE SEQUENCE</scope>
    <source>
        <strain evidence="4">IBT 30069</strain>
    </source>
</reference>
<evidence type="ECO:0000256" key="1">
    <source>
        <dbReference type="ARBA" id="ARBA00006484"/>
    </source>
</evidence>
<evidence type="ECO:0000256" key="2">
    <source>
        <dbReference type="ARBA" id="ARBA00022857"/>
    </source>
</evidence>
<organism evidence="4 5">
    <name type="scientific">Penicillium angulare</name>
    <dbReference type="NCBI Taxonomy" id="116970"/>
    <lineage>
        <taxon>Eukaryota</taxon>
        <taxon>Fungi</taxon>
        <taxon>Dikarya</taxon>
        <taxon>Ascomycota</taxon>
        <taxon>Pezizomycotina</taxon>
        <taxon>Eurotiomycetes</taxon>
        <taxon>Eurotiomycetidae</taxon>
        <taxon>Eurotiales</taxon>
        <taxon>Aspergillaceae</taxon>
        <taxon>Penicillium</taxon>
    </lineage>
</organism>
<reference evidence="4" key="1">
    <citation type="submission" date="2022-11" db="EMBL/GenBank/DDBJ databases">
        <authorList>
            <person name="Petersen C."/>
        </authorList>
    </citation>
    <scope>NUCLEOTIDE SEQUENCE</scope>
    <source>
        <strain evidence="4">IBT 30069</strain>
    </source>
</reference>
<dbReference type="PROSITE" id="PS00061">
    <property type="entry name" value="ADH_SHORT"/>
    <property type="match status" value="1"/>
</dbReference>
<dbReference type="EMBL" id="JAPQKH010000003">
    <property type="protein sequence ID" value="KAJ5107099.1"/>
    <property type="molecule type" value="Genomic_DNA"/>
</dbReference>
<keyword evidence="5" id="KW-1185">Reference proteome</keyword>
<dbReference type="Proteomes" id="UP001149165">
    <property type="component" value="Unassembled WGS sequence"/>
</dbReference>
<dbReference type="Pfam" id="PF00106">
    <property type="entry name" value="adh_short"/>
    <property type="match status" value="1"/>
</dbReference>
<dbReference type="AlphaFoldDB" id="A0A9W9KHT0"/>
<dbReference type="OrthoDB" id="2962696at2759"/>
<name>A0A9W9KHT0_9EURO</name>
<proteinExistence type="inferred from homology"/>
<dbReference type="PRINTS" id="PR00081">
    <property type="entry name" value="GDHRDH"/>
</dbReference>
<comment type="similarity">
    <text evidence="1">Belongs to the short-chain dehydrogenases/reductases (SDR) family.</text>
</comment>
<dbReference type="GO" id="GO:0016491">
    <property type="term" value="F:oxidoreductase activity"/>
    <property type="evidence" value="ECO:0007669"/>
    <property type="project" value="UniProtKB-KW"/>
</dbReference>
<dbReference type="CDD" id="cd05233">
    <property type="entry name" value="SDR_c"/>
    <property type="match status" value="1"/>
</dbReference>
<dbReference type="SUPFAM" id="SSF51735">
    <property type="entry name" value="NAD(P)-binding Rossmann-fold domains"/>
    <property type="match status" value="1"/>
</dbReference>
<sequence>MSHLQASELFSVKGRVVVVTGGGSGLGRTIAHALAVNGVSKVFVLGRREEALQQTATQDPNVIIPVKCDVSSKESLDAAYEAIAAQTDHVDVLFANSGIMGPDMPMPKPKADGSMPSITEVRDQLYNVPMAEFTNVMDVNVTGVYYTVLAFLPLLEAANSKRAAPQPNVLSEPTPQVILTGSLAGFNRKPPYSYAYNVSKAAVHHLTKMFSTTFTSYNIRFNGISPGLYQSEMAQHSFNDNGVPDAGISDGSFPVDMIPLTRAGSQQDFAGLVVWMTSASGGYLNGNILLTDGGRLSVMPSTY</sequence>
<gene>
    <name evidence="4" type="ORF">N7456_003774</name>
</gene>
<dbReference type="InterPro" id="IPR036291">
    <property type="entry name" value="NAD(P)-bd_dom_sf"/>
</dbReference>
<evidence type="ECO:0000313" key="5">
    <source>
        <dbReference type="Proteomes" id="UP001149165"/>
    </source>
</evidence>
<evidence type="ECO:0000313" key="4">
    <source>
        <dbReference type="EMBL" id="KAJ5107099.1"/>
    </source>
</evidence>